<dbReference type="InterPro" id="IPR020841">
    <property type="entry name" value="PKS_Beta-ketoAc_synthase_dom"/>
</dbReference>
<proteinExistence type="inferred from homology"/>
<evidence type="ECO:0000256" key="12">
    <source>
        <dbReference type="ARBA" id="ARBA00061249"/>
    </source>
</evidence>
<organism evidence="19">
    <name type="scientific">Darwinula stevensoni</name>
    <dbReference type="NCBI Taxonomy" id="69355"/>
    <lineage>
        <taxon>Eukaryota</taxon>
        <taxon>Metazoa</taxon>
        <taxon>Ecdysozoa</taxon>
        <taxon>Arthropoda</taxon>
        <taxon>Crustacea</taxon>
        <taxon>Oligostraca</taxon>
        <taxon>Ostracoda</taxon>
        <taxon>Podocopa</taxon>
        <taxon>Podocopida</taxon>
        <taxon>Darwinulocopina</taxon>
        <taxon>Darwinuloidea</taxon>
        <taxon>Darwinulidae</taxon>
        <taxon>Darwinula</taxon>
    </lineage>
</organism>
<dbReference type="Pfam" id="PF00795">
    <property type="entry name" value="CN_hydrolase"/>
    <property type="match status" value="1"/>
</dbReference>
<dbReference type="InterPro" id="IPR014030">
    <property type="entry name" value="Ketoacyl_synth_N"/>
</dbReference>
<evidence type="ECO:0000256" key="3">
    <source>
        <dbReference type="ARBA" id="ARBA00013191"/>
    </source>
</evidence>
<evidence type="ECO:0000259" key="17">
    <source>
        <dbReference type="PROSITE" id="PS50263"/>
    </source>
</evidence>
<comment type="similarity">
    <text evidence="2 16">Belongs to the thiolase-like superfamily. Beta-ketoacyl-ACP synthases family.</text>
</comment>
<dbReference type="PANTHER" id="PTHR11712:SF336">
    <property type="entry name" value="3-OXOACYL-[ACYL-CARRIER-PROTEIN] SYNTHASE, MITOCHONDRIAL"/>
    <property type="match status" value="1"/>
</dbReference>
<evidence type="ECO:0000256" key="5">
    <source>
        <dbReference type="ARBA" id="ARBA00022679"/>
    </source>
</evidence>
<comment type="catalytic activity">
    <reaction evidence="10">
        <text>3-(carbamoylamino)propanoate + H2O + 2 H(+) = beta-alanine + NH4(+) + CO2</text>
        <dbReference type="Rhea" id="RHEA:11184"/>
        <dbReference type="ChEBI" id="CHEBI:11892"/>
        <dbReference type="ChEBI" id="CHEBI:15377"/>
        <dbReference type="ChEBI" id="CHEBI:15378"/>
        <dbReference type="ChEBI" id="CHEBI:16526"/>
        <dbReference type="ChEBI" id="CHEBI:28938"/>
        <dbReference type="ChEBI" id="CHEBI:57966"/>
        <dbReference type="EC" id="3.5.1.6"/>
    </reaction>
</comment>
<evidence type="ECO:0000256" key="6">
    <source>
        <dbReference type="ARBA" id="ARBA00022801"/>
    </source>
</evidence>
<evidence type="ECO:0000256" key="13">
    <source>
        <dbReference type="ARBA" id="ARBA00066985"/>
    </source>
</evidence>
<dbReference type="NCBIfam" id="NF005589">
    <property type="entry name" value="PRK07314.1"/>
    <property type="match status" value="1"/>
</dbReference>
<reference evidence="19" key="1">
    <citation type="submission" date="2020-11" db="EMBL/GenBank/DDBJ databases">
        <authorList>
            <person name="Tran Van P."/>
        </authorList>
    </citation>
    <scope>NUCLEOTIDE SEQUENCE</scope>
</reference>
<keyword evidence="6" id="KW-0378">Hydrolase</keyword>
<keyword evidence="7" id="KW-0276">Fatty acid metabolism</keyword>
<dbReference type="GO" id="GO:0006633">
    <property type="term" value="P:fatty acid biosynthetic process"/>
    <property type="evidence" value="ECO:0007669"/>
    <property type="project" value="UniProtKB-KW"/>
</dbReference>
<protein>
    <recommendedName>
        <fullName evidence="14">Beta-ureidopropionase</fullName>
        <ecNumber evidence="3">2.3.1.41</ecNumber>
        <ecNumber evidence="13">3.5.1.6</ecNumber>
    </recommendedName>
    <alternativeName>
        <fullName evidence="15">N-carbamoyl-beta-alanine amidohydrolase</fullName>
    </alternativeName>
</protein>
<dbReference type="Pfam" id="PF00109">
    <property type="entry name" value="ketoacyl-synt"/>
    <property type="match status" value="1"/>
</dbReference>
<dbReference type="SUPFAM" id="SSF56317">
    <property type="entry name" value="Carbon-nitrogen hydrolase"/>
    <property type="match status" value="1"/>
</dbReference>
<dbReference type="OrthoDB" id="412018at2759"/>
<accession>A0A7R8X0J6</accession>
<evidence type="ECO:0000256" key="16">
    <source>
        <dbReference type="RuleBase" id="RU003694"/>
    </source>
</evidence>
<dbReference type="AlphaFoldDB" id="A0A7R8X0J6"/>
<evidence type="ECO:0000256" key="15">
    <source>
        <dbReference type="ARBA" id="ARBA00075038"/>
    </source>
</evidence>
<evidence type="ECO:0000256" key="8">
    <source>
        <dbReference type="ARBA" id="ARBA00023098"/>
    </source>
</evidence>
<keyword evidence="9" id="KW-0275">Fatty acid biosynthesis</keyword>
<dbReference type="PROSITE" id="PS50263">
    <property type="entry name" value="CN_HYDROLASE"/>
    <property type="match status" value="1"/>
</dbReference>
<keyword evidence="5 16" id="KW-0808">Transferase</keyword>
<dbReference type="SMART" id="SM00825">
    <property type="entry name" value="PKS_KS"/>
    <property type="match status" value="1"/>
</dbReference>
<keyword evidence="8" id="KW-0443">Lipid metabolism</keyword>
<evidence type="ECO:0000313" key="19">
    <source>
        <dbReference type="EMBL" id="CAD7241506.1"/>
    </source>
</evidence>
<comment type="similarity">
    <text evidence="12">Belongs to the carbon-nitrogen hydrolase superfamily. BUP family.</text>
</comment>
<dbReference type="Gene3D" id="3.60.110.10">
    <property type="entry name" value="Carbon-nitrogen hydrolase"/>
    <property type="match status" value="1"/>
</dbReference>
<dbReference type="InterPro" id="IPR018201">
    <property type="entry name" value="Ketoacyl_synth_AS"/>
</dbReference>
<dbReference type="FunFam" id="3.60.110.10:FF:000008">
    <property type="entry name" value="Beta-alanine synthase"/>
    <property type="match status" value="1"/>
</dbReference>
<name>A0A7R8X0J6_9CRUS</name>
<dbReference type="EC" id="2.3.1.41" evidence="3"/>
<evidence type="ECO:0000256" key="7">
    <source>
        <dbReference type="ARBA" id="ARBA00022832"/>
    </source>
</evidence>
<evidence type="ECO:0000256" key="10">
    <source>
        <dbReference type="ARBA" id="ARBA00050540"/>
    </source>
</evidence>
<evidence type="ECO:0000256" key="9">
    <source>
        <dbReference type="ARBA" id="ARBA00023160"/>
    </source>
</evidence>
<dbReference type="Gene3D" id="3.40.47.10">
    <property type="match status" value="2"/>
</dbReference>
<dbReference type="PANTHER" id="PTHR11712">
    <property type="entry name" value="POLYKETIDE SYNTHASE-RELATED"/>
    <property type="match status" value="1"/>
</dbReference>
<dbReference type="Proteomes" id="UP000677054">
    <property type="component" value="Unassembled WGS sequence"/>
</dbReference>
<evidence type="ECO:0000256" key="11">
    <source>
        <dbReference type="ARBA" id="ARBA00050552"/>
    </source>
</evidence>
<dbReference type="InterPro" id="IPR036526">
    <property type="entry name" value="C-N_Hydrolase_sf"/>
</dbReference>
<dbReference type="EC" id="3.5.1.6" evidence="13"/>
<dbReference type="EMBL" id="LR899658">
    <property type="protein sequence ID" value="CAD7241506.1"/>
    <property type="molecule type" value="Genomic_DNA"/>
</dbReference>
<dbReference type="GO" id="GO:0003837">
    <property type="term" value="F:beta-ureidopropionase activity"/>
    <property type="evidence" value="ECO:0007669"/>
    <property type="project" value="UniProtKB-EC"/>
</dbReference>
<evidence type="ECO:0000313" key="20">
    <source>
        <dbReference type="Proteomes" id="UP000677054"/>
    </source>
</evidence>
<dbReference type="InterPro" id="IPR016039">
    <property type="entry name" value="Thiolase-like"/>
</dbReference>
<dbReference type="PROSITE" id="PS00606">
    <property type="entry name" value="KS3_1"/>
    <property type="match status" value="1"/>
</dbReference>
<dbReference type="InterPro" id="IPR000794">
    <property type="entry name" value="Beta-ketoacyl_synthase"/>
</dbReference>
<evidence type="ECO:0000256" key="4">
    <source>
        <dbReference type="ARBA" id="ARBA00022516"/>
    </source>
</evidence>
<comment type="pathway">
    <text evidence="1">Amino-acid biosynthesis; beta-alanine biosynthesis.</text>
</comment>
<comment type="catalytic activity">
    <reaction evidence="11">
        <text>3-(carbamoylamino)-2-methylpropanoate + H2O + 2 H(+) = (R)-3-amino-2-methylpropanoate + NH4(+) + CO2</text>
        <dbReference type="Rhea" id="RHEA:37339"/>
        <dbReference type="ChEBI" id="CHEBI:15377"/>
        <dbReference type="ChEBI" id="CHEBI:15378"/>
        <dbReference type="ChEBI" id="CHEBI:16526"/>
        <dbReference type="ChEBI" id="CHEBI:28938"/>
        <dbReference type="ChEBI" id="CHEBI:57731"/>
        <dbReference type="ChEBI" id="CHEBI:74414"/>
        <dbReference type="EC" id="3.5.1.6"/>
    </reaction>
</comment>
<evidence type="ECO:0000256" key="2">
    <source>
        <dbReference type="ARBA" id="ARBA00008467"/>
    </source>
</evidence>
<dbReference type="InterPro" id="IPR014031">
    <property type="entry name" value="Ketoacyl_synth_C"/>
</dbReference>
<evidence type="ECO:0000256" key="1">
    <source>
        <dbReference type="ARBA" id="ARBA00004668"/>
    </source>
</evidence>
<dbReference type="InterPro" id="IPR003010">
    <property type="entry name" value="C-N_Hydrolase"/>
</dbReference>
<dbReference type="EMBL" id="CAJPEV010000141">
    <property type="protein sequence ID" value="CAG0881291.1"/>
    <property type="molecule type" value="Genomic_DNA"/>
</dbReference>
<gene>
    <name evidence="19" type="ORF">DSTB1V02_LOCUS1494</name>
</gene>
<sequence>MVPYIRGKSEQNHMMSYKLWKHIACYKLGIPEELAWAYFESFTVLNALKERVDLSTFHTPHDMSVIEHVAVNAWQFVVYLYQQSFFTEVKNLSVVNLAVEVWPMSPNSSTCLTSLRPSKSDHGHQIAEESYQQYVLDHLDTLLQLLCLKNPTDSLGPVSQVPLNVILALDWILGSQDEDRIMVPLHDLLSQTHRACETGYIASAQVFNYNKLVQYVCQHLRQNPYGVIQSILIEKCHSTTLVLGPIATFLKVELLQQESLAKHWDDKTLAAAGLDEQQRKVMRMSFRRVVVTGLGLVTPLGSGTWHVWENLVASKCGIRQLLSPEYQSIPCRIAGVVPVGEGKGMLNINEAFSSAEQRSMSRSSLFAVSAAKEALCMAQWHPSGGKDALSTGVSIGVGMVDLSTIVEAGLMLQQFGYKKISPYFVPVILPNMASGNVSLKFGLRGPNHSASTACAAGAHGIGDAARMIMHGDADVMVCGGSEASVNSLALAGFCRAKALCTDFNDKPEKASMPFDVKRCGFVMGEGAGVLILEELNHALARKANIYAEMKGYGLSGDAVHITAPRSDGTGVMMCMDAAIRDAGIKKEDIMYINAHATSTLLGDDAECRAIKAYFGPHAQKLAISSSKGAIGHLLGAAGAVEAVFTVLTCYTKVVPPTLNLEDASDHKDLNLVPNMPQKLEPVNGSRFFALSNSFGFGALFPIGLCCYKQCCFKMTEELHSIESALEDNLPSDVWLQVKRILYGKDIPVLSFPLEALELAKDSDFELKGYGFSALPEDTRPPRIVRVGLFQNQIVLPTTMPVSTQRDAIHRRVEAGVKLAHLCGVNIMCFQEAWTMPFAFCTREKHPWCQFGEAAEDGPTTHFCQKLAEMYNMVIVSPILERDETHGDVLWNTAVIISNTGKVLGKTRKNHIPRVGDFNEATYYMESTLGHPVFQTQWGKIAVNICYGRHHPQNWMVYGLNGAEIVFNPSATTGALSEPLWGIEARNAAIANSYFTCAINRVGKEHFPNEFTSGDGQSSHKDFGHFYGSSYVAAPDGSRTPGLSRTQDGLLVVEMDLNLCRQVKDHWGFRVSTNVQLGTVRKSSHGLPPASGLDKKILSSMGELKWHCLFQMTQRLDVYAKAFEAASRPDFQPQVIGE</sequence>
<dbReference type="PROSITE" id="PS52004">
    <property type="entry name" value="KS3_2"/>
    <property type="match status" value="1"/>
</dbReference>
<evidence type="ECO:0000256" key="14">
    <source>
        <dbReference type="ARBA" id="ARBA00074804"/>
    </source>
</evidence>
<keyword evidence="20" id="KW-1185">Reference proteome</keyword>
<dbReference type="Pfam" id="PF02801">
    <property type="entry name" value="Ketoacyl-synt_C"/>
    <property type="match status" value="1"/>
</dbReference>
<dbReference type="GO" id="GO:0005739">
    <property type="term" value="C:mitochondrion"/>
    <property type="evidence" value="ECO:0007669"/>
    <property type="project" value="TreeGrafter"/>
</dbReference>
<dbReference type="GO" id="GO:0004315">
    <property type="term" value="F:3-oxoacyl-[acyl-carrier-protein] synthase activity"/>
    <property type="evidence" value="ECO:0007669"/>
    <property type="project" value="UniProtKB-EC"/>
</dbReference>
<keyword evidence="4" id="KW-0444">Lipid biosynthesis</keyword>
<feature type="domain" description="Ketosynthase family 3 (KS3)" evidence="18">
    <location>
        <begin position="286"/>
        <end position="707"/>
    </location>
</feature>
<feature type="domain" description="CN hydrolase" evidence="17">
    <location>
        <begin position="791"/>
        <end position="1056"/>
    </location>
</feature>
<dbReference type="CDD" id="cd00834">
    <property type="entry name" value="KAS_I_II"/>
    <property type="match status" value="1"/>
</dbReference>
<dbReference type="FunFam" id="3.40.47.10:FF:000009">
    <property type="entry name" value="3-oxoacyl-[acyl-carrier-protein] synthase 2"/>
    <property type="match status" value="1"/>
</dbReference>
<evidence type="ECO:0000259" key="18">
    <source>
        <dbReference type="PROSITE" id="PS52004"/>
    </source>
</evidence>
<dbReference type="SUPFAM" id="SSF53901">
    <property type="entry name" value="Thiolase-like"/>
    <property type="match status" value="2"/>
</dbReference>